<gene>
    <name evidence="3" type="ORF">ACD_2C00025G0014</name>
</gene>
<evidence type="ECO:0000313" key="3">
    <source>
        <dbReference type="EMBL" id="EKE30223.1"/>
    </source>
</evidence>
<keyword evidence="1" id="KW-0812">Transmembrane</keyword>
<sequence length="1004" mass="108792">MENLAKKFQGTIVSLTIMILFSLLIILGNIAFAVNPPKAISWTVSLPAWEVAYSGGISVNINAHSTETAIAYTGIVNISEWDNSADYSIIVPANSADYGYEVSYWLQNLADPIVYSNLGYYSADGTVGGSKLSTLVDVSASDAAWINLTLLHGRMISWIISLPGTDVVSAWGMQIRIEVDSLSKWYMGSTYILASLGSHSGSYRIIVPVNASEPGYEVSYHLEGETGTGKYLKSAFYTPTGAVPSWDSASFVDISSADAAGIDMTILTWNLISGKISLPLGDVAPAWGIGVTMKALSSNGKITLAKTQSIIPAGSNSGSYSMIAPLNVGSGYAISYSLLAYASGYVDNAFYGSGWWTPDITSSSLVDISAADATGIDLSILTGNAISGTVSLPFWSTAPNWWIDGTVYVILPNGEDATWADFSIPKGRNSVNYSMTAPVGSWYRIYSWIYTNSVFSPAWYYSSSGTVADRNLASAFDSTNGESGLNMILIDSVAPVVTLNGLSSVKVNYGTAYFDGWAKYADNFEWIWVLSASWVVNTSVLWTYTLTYEKTDLSWNASNKVTRSVEVFATPAGSSWMVSWAAILTWSVASWDSLDVSGLVLDITSTWSDLASLSGTLTLSWISSITVSGSTWDWVLIPPTMLASGSLFNATLTELWNLVPQDTATTDYTNTVLLTFQVWGLGTSLWSGNSEFLIRVLVSSWSAWDLLRLYRSSDGSSWSANSPDSTCTLDSLKICSFRTDHLSYFAVVKTTSSVIPPVNNGWGGGGGSGGGGGWTPMDSCVNWDTSWSYTDGKCSKAEAKLTASSWSAQASAWVASVISFPDIGDSFAAEDIKYLAKNNIISGFSDWTFRPNASASRAEFLAMVIKSLWIPTSSGSVEFIDIPADWTWMIKYIAKAKELWIAKGQIIGWKPMFRPNDPITRAEAIAILLNAAKITTSANKIEFIDIPADWTWMIKYISKAKELWIATGQTIGWKLVFRPNDTITRAETARIITKTLGHLEDTFK</sequence>
<feature type="transmembrane region" description="Helical" evidence="1">
    <location>
        <begin position="12"/>
        <end position="34"/>
    </location>
</feature>
<dbReference type="InterPro" id="IPR001119">
    <property type="entry name" value="SLH_dom"/>
</dbReference>
<feature type="domain" description="SLH" evidence="2">
    <location>
        <begin position="940"/>
        <end position="1004"/>
    </location>
</feature>
<proteinExistence type="predicted"/>
<name>K2G4P9_9BACT</name>
<keyword evidence="1" id="KW-0472">Membrane</keyword>
<dbReference type="PROSITE" id="PS51272">
    <property type="entry name" value="SLH"/>
    <property type="match status" value="2"/>
</dbReference>
<feature type="domain" description="SLH" evidence="2">
    <location>
        <begin position="815"/>
        <end position="878"/>
    </location>
</feature>
<dbReference type="EMBL" id="AMFJ01000025">
    <property type="protein sequence ID" value="EKE30223.1"/>
    <property type="molecule type" value="Genomic_DNA"/>
</dbReference>
<keyword evidence="1" id="KW-1133">Transmembrane helix</keyword>
<comment type="caution">
    <text evidence="3">The sequence shown here is derived from an EMBL/GenBank/DDBJ whole genome shotgun (WGS) entry which is preliminary data.</text>
</comment>
<evidence type="ECO:0000259" key="2">
    <source>
        <dbReference type="PROSITE" id="PS51272"/>
    </source>
</evidence>
<reference evidence="3" key="1">
    <citation type="journal article" date="2012" name="Science">
        <title>Fermentation, hydrogen, and sulfur metabolism in multiple uncultivated bacterial phyla.</title>
        <authorList>
            <person name="Wrighton K.C."/>
            <person name="Thomas B.C."/>
            <person name="Sharon I."/>
            <person name="Miller C.S."/>
            <person name="Castelle C.J."/>
            <person name="VerBerkmoes N.C."/>
            <person name="Wilkins M.J."/>
            <person name="Hettich R.L."/>
            <person name="Lipton M.S."/>
            <person name="Williams K.H."/>
            <person name="Long P.E."/>
            <person name="Banfield J.F."/>
        </authorList>
    </citation>
    <scope>NUCLEOTIDE SEQUENCE [LARGE SCALE GENOMIC DNA]</scope>
</reference>
<accession>K2G4P9</accession>
<protein>
    <submittedName>
        <fullName evidence="3">Ig-like, group 2</fullName>
    </submittedName>
</protein>
<dbReference type="AlphaFoldDB" id="K2G4P9"/>
<evidence type="ECO:0000256" key="1">
    <source>
        <dbReference type="SAM" id="Phobius"/>
    </source>
</evidence>
<organism evidence="3">
    <name type="scientific">uncultured bacterium</name>
    <name type="common">gcode 4</name>
    <dbReference type="NCBI Taxonomy" id="1234023"/>
    <lineage>
        <taxon>Bacteria</taxon>
        <taxon>environmental samples</taxon>
    </lineage>
</organism>
<dbReference type="Pfam" id="PF00395">
    <property type="entry name" value="SLH"/>
    <property type="match status" value="3"/>
</dbReference>